<keyword evidence="4 7" id="KW-1133">Transmembrane helix</keyword>
<evidence type="ECO:0000256" key="3">
    <source>
        <dbReference type="ARBA" id="ARBA00022692"/>
    </source>
</evidence>
<dbReference type="RefSeq" id="WP_184154505.1">
    <property type="nucleotide sequence ID" value="NZ_JACHKA010000001.1"/>
</dbReference>
<keyword evidence="2" id="KW-0813">Transport</keyword>
<dbReference type="InterPro" id="IPR036259">
    <property type="entry name" value="MFS_trans_sf"/>
</dbReference>
<comment type="subcellular location">
    <subcellularLocation>
        <location evidence="1">Membrane</location>
        <topology evidence="1">Multi-pass membrane protein</topology>
    </subcellularLocation>
</comment>
<name>A0ABR6NHF3_9SPHN</name>
<dbReference type="Proteomes" id="UP001138540">
    <property type="component" value="Unassembled WGS sequence"/>
</dbReference>
<dbReference type="PANTHER" id="PTHR23505:SF79">
    <property type="entry name" value="PROTEIN SPINSTER"/>
    <property type="match status" value="1"/>
</dbReference>
<dbReference type="InterPro" id="IPR011701">
    <property type="entry name" value="MFS"/>
</dbReference>
<accession>A0ABR6NHF3</accession>
<proteinExistence type="predicted"/>
<dbReference type="PANTHER" id="PTHR23505">
    <property type="entry name" value="SPINSTER"/>
    <property type="match status" value="1"/>
</dbReference>
<keyword evidence="10" id="KW-1185">Reference proteome</keyword>
<comment type="caution">
    <text evidence="9">The sequence shown here is derived from an EMBL/GenBank/DDBJ whole genome shotgun (WGS) entry which is preliminary data.</text>
</comment>
<feature type="transmembrane region" description="Helical" evidence="7">
    <location>
        <begin position="401"/>
        <end position="422"/>
    </location>
</feature>
<evidence type="ECO:0000256" key="2">
    <source>
        <dbReference type="ARBA" id="ARBA00022448"/>
    </source>
</evidence>
<protein>
    <submittedName>
        <fullName evidence="9">MFS family permease</fullName>
    </submittedName>
</protein>
<dbReference type="Gene3D" id="1.20.1250.20">
    <property type="entry name" value="MFS general substrate transporter like domains"/>
    <property type="match status" value="1"/>
</dbReference>
<dbReference type="InterPro" id="IPR044770">
    <property type="entry name" value="MFS_spinster-like"/>
</dbReference>
<evidence type="ECO:0000256" key="4">
    <source>
        <dbReference type="ARBA" id="ARBA00022989"/>
    </source>
</evidence>
<dbReference type="PROSITE" id="PS50850">
    <property type="entry name" value="MFS"/>
    <property type="match status" value="1"/>
</dbReference>
<evidence type="ECO:0000256" key="1">
    <source>
        <dbReference type="ARBA" id="ARBA00004141"/>
    </source>
</evidence>
<dbReference type="EMBL" id="JACHKA010000001">
    <property type="protein sequence ID" value="MBB5986704.1"/>
    <property type="molecule type" value="Genomic_DNA"/>
</dbReference>
<keyword evidence="5 7" id="KW-0472">Membrane</keyword>
<feature type="transmembrane region" description="Helical" evidence="7">
    <location>
        <begin position="434"/>
        <end position="455"/>
    </location>
</feature>
<feature type="transmembrane region" description="Helical" evidence="7">
    <location>
        <begin position="182"/>
        <end position="206"/>
    </location>
</feature>
<feature type="region of interest" description="Disordered" evidence="6">
    <location>
        <begin position="1"/>
        <end position="34"/>
    </location>
</feature>
<feature type="transmembrane region" description="Helical" evidence="7">
    <location>
        <begin position="336"/>
        <end position="358"/>
    </location>
</feature>
<evidence type="ECO:0000313" key="10">
    <source>
        <dbReference type="Proteomes" id="UP001138540"/>
    </source>
</evidence>
<feature type="transmembrane region" description="Helical" evidence="7">
    <location>
        <begin position="364"/>
        <end position="389"/>
    </location>
</feature>
<feature type="domain" description="Major facilitator superfamily (MFS) profile" evidence="8">
    <location>
        <begin position="44"/>
        <end position="459"/>
    </location>
</feature>
<gene>
    <name evidence="9" type="ORF">HNP60_002678</name>
</gene>
<feature type="transmembrane region" description="Helical" evidence="7">
    <location>
        <begin position="302"/>
        <end position="324"/>
    </location>
</feature>
<dbReference type="SUPFAM" id="SSF103473">
    <property type="entry name" value="MFS general substrate transporter"/>
    <property type="match status" value="1"/>
</dbReference>
<dbReference type="InterPro" id="IPR020846">
    <property type="entry name" value="MFS_dom"/>
</dbReference>
<sequence length="469" mass="50300">MRTVEPVADSQGVLPGRDEGSRQSSAAPETTAPGWASPRTAWFTLSMIGTVTILGQMDRAIFYLLVNSIKRDLQFTDTQMSLLMGVAYSGAYFLFGLPIARLTDVATRKYILPCALAAWSFGTALCAVSANFWQLYIARSIVGGGESVKGPCSVSMISDLFPRDQLPRAYAAYNFSIRFGEALALIIGGLLIGYFATLGTVQIPLIGPMRDWHMVFLIFGIPGLVFALIFLATVKEPARHGRKIKGSVPLKEVFAFLFRSKAGAVLIPILLASAVNNIEMVGIGSWRPTFYERTYGWGPADFAPIMGVANLILAPIALIAGAMLSERLARLGHADANMRIVLWANIGAIPLGIVSPLMPTFEMALTVSLMSTFLTIASAPSLLAAMQVVTPNELRGQVNALYLFTLSVLGQGLGPTVVALMTDFVFQSEADLRYAMVTIAALAGPVSLALVWIAVKPYGEAYKAATAAD</sequence>
<evidence type="ECO:0000259" key="8">
    <source>
        <dbReference type="PROSITE" id="PS50850"/>
    </source>
</evidence>
<evidence type="ECO:0000313" key="9">
    <source>
        <dbReference type="EMBL" id="MBB5986704.1"/>
    </source>
</evidence>
<evidence type="ECO:0000256" key="7">
    <source>
        <dbReference type="SAM" id="Phobius"/>
    </source>
</evidence>
<feature type="transmembrane region" description="Helical" evidence="7">
    <location>
        <begin position="212"/>
        <end position="232"/>
    </location>
</feature>
<feature type="transmembrane region" description="Helical" evidence="7">
    <location>
        <begin position="78"/>
        <end position="98"/>
    </location>
</feature>
<evidence type="ECO:0000256" key="6">
    <source>
        <dbReference type="SAM" id="MobiDB-lite"/>
    </source>
</evidence>
<dbReference type="Pfam" id="PF07690">
    <property type="entry name" value="MFS_1"/>
    <property type="match status" value="1"/>
</dbReference>
<evidence type="ECO:0000256" key="5">
    <source>
        <dbReference type="ARBA" id="ARBA00023136"/>
    </source>
</evidence>
<feature type="transmembrane region" description="Helical" evidence="7">
    <location>
        <begin position="110"/>
        <end position="133"/>
    </location>
</feature>
<keyword evidence="3 7" id="KW-0812">Transmembrane</keyword>
<organism evidence="9 10">
    <name type="scientific">Sphingobium lignivorans</name>
    <dbReference type="NCBI Taxonomy" id="2735886"/>
    <lineage>
        <taxon>Bacteria</taxon>
        <taxon>Pseudomonadati</taxon>
        <taxon>Pseudomonadota</taxon>
        <taxon>Alphaproteobacteria</taxon>
        <taxon>Sphingomonadales</taxon>
        <taxon>Sphingomonadaceae</taxon>
        <taxon>Sphingobium</taxon>
    </lineage>
</organism>
<reference evidence="9 10" key="1">
    <citation type="submission" date="2020-08" db="EMBL/GenBank/DDBJ databases">
        <title>Exploring microbial biodiversity for novel pathways involved in the catabolism of aromatic compounds derived from lignin.</title>
        <authorList>
            <person name="Elkins J."/>
        </authorList>
    </citation>
    <scope>NUCLEOTIDE SEQUENCE [LARGE SCALE GENOMIC DNA]</scope>
    <source>
        <strain evidence="9 10">B1D3A</strain>
    </source>
</reference>